<proteinExistence type="predicted"/>
<comment type="caution">
    <text evidence="2">The sequence shown here is derived from an EMBL/GenBank/DDBJ whole genome shotgun (WGS) entry which is preliminary data.</text>
</comment>
<reference evidence="2 3" key="1">
    <citation type="journal article" date="2018" name="Sci. Rep.">
        <title>Genome sequence of the cauliflower mushroom Sparassis crispa (Hanabiratake) and its association with beneficial usage.</title>
        <authorList>
            <person name="Kiyama R."/>
            <person name="Furutani Y."/>
            <person name="Kawaguchi K."/>
            <person name="Nakanishi T."/>
        </authorList>
    </citation>
    <scope>NUCLEOTIDE SEQUENCE [LARGE SCALE GENOMIC DNA]</scope>
</reference>
<dbReference type="RefSeq" id="XP_027619583.1">
    <property type="nucleotide sequence ID" value="XM_027763782.1"/>
</dbReference>
<gene>
    <name evidence="2" type="ORF">SCP_1400750</name>
</gene>
<sequence length="415" mass="48121">MVVGRSLRNTPMATDGPTSAGCPVHDNVRVNGSGREVDPSSVTPIVLSPRVLDLKAKRYGKDFNRIKDVVRIKRMVYPLTKDPEWAKHLNGDMWPYFSKDADFSVPYVRQDAHMYMVLTAFRFASFFEKQDIPRSNYDFYWTKSSLDKVIVGLHHPLHVPDYSYDFNAAELDKYYAAENEPAGDEHRKQLLAVCNEYIDRQAEYFGYEEPRTILHDFSDLIKLKRESEFSSSLTIGGPFTEALEFVRELPVSDVCAMVFYTEGKLNVVKRNFNDHLDHNSAKEFVQFVSDKPIKFTIVPTECCKGCPFQLGQSELKEVFQNSPSIMAMIERFTRETGTLRDIVLFDWVAALVQLHSSLLPVRRVKWFLRVDDDGDELIEFRDSNTGNMWMFVDDHEYMKDQKHQLMRLMKLTLKN</sequence>
<evidence type="ECO:0000256" key="1">
    <source>
        <dbReference type="SAM" id="MobiDB-lite"/>
    </source>
</evidence>
<dbReference type="GeneID" id="38785587"/>
<name>A0A401H2T7_9APHY</name>
<feature type="region of interest" description="Disordered" evidence="1">
    <location>
        <begin position="1"/>
        <end position="24"/>
    </location>
</feature>
<dbReference type="InParanoid" id="A0A401H2T7"/>
<protein>
    <submittedName>
        <fullName evidence="2">Uncharacterized protein</fullName>
    </submittedName>
</protein>
<evidence type="ECO:0000313" key="3">
    <source>
        <dbReference type="Proteomes" id="UP000287166"/>
    </source>
</evidence>
<evidence type="ECO:0000313" key="2">
    <source>
        <dbReference type="EMBL" id="GBE88670.1"/>
    </source>
</evidence>
<dbReference type="Proteomes" id="UP000287166">
    <property type="component" value="Unassembled WGS sequence"/>
</dbReference>
<accession>A0A401H2T7</accession>
<organism evidence="2 3">
    <name type="scientific">Sparassis crispa</name>
    <dbReference type="NCBI Taxonomy" id="139825"/>
    <lineage>
        <taxon>Eukaryota</taxon>
        <taxon>Fungi</taxon>
        <taxon>Dikarya</taxon>
        <taxon>Basidiomycota</taxon>
        <taxon>Agaricomycotina</taxon>
        <taxon>Agaricomycetes</taxon>
        <taxon>Polyporales</taxon>
        <taxon>Sparassidaceae</taxon>
        <taxon>Sparassis</taxon>
    </lineage>
</organism>
<dbReference type="AlphaFoldDB" id="A0A401H2T7"/>
<dbReference type="OrthoDB" id="2828454at2759"/>
<keyword evidence="3" id="KW-1185">Reference proteome</keyword>
<dbReference type="EMBL" id="BFAD01000014">
    <property type="protein sequence ID" value="GBE88670.1"/>
    <property type="molecule type" value="Genomic_DNA"/>
</dbReference>